<dbReference type="Proteomes" id="UP000828048">
    <property type="component" value="Chromosome 5"/>
</dbReference>
<sequence>MAEPNLVKVIDVCRVTPMPHSPNSAAQTSLPLTFFDIFWLRFHPSHRLFFYEFPVSKTTLTDTILPKLKHSLSVTLQHYLPLAGNLTWPPDSGKPVVQYNEGDAVSLTVGETEANFDHFSGNGFREAEIHHLVPSLLASETRAPVMALQVTLFPNAGFSIGYAAHHAVLDGKSSTMFLHSWGSICRHGGDSTLMPELTPFFDRTIVNDPSDIEKAYLNGWLAHNGPNNRSLKIWESKSPPDVMLGTFQLTQANIESIKKWVKAKWQERQTEEPPSKKQKHTKEPSFHPSTFAIISAYTCVCLVKTRKLTTQKVHLFINVDCRARLEPPIPSTYFGNCITGCIIDADTNKLMEEDGVAIAARAIGEAIRDLDDGVLKGAKELIIKLLSIQKEGGLLISIASSPRFEVYKIDFGWGSPRKVDVALKQTGALSLSDSRDGNGGVEIGVALKNQETEAFASMFASSLKYHQVHES</sequence>
<gene>
    <name evidence="1" type="ORF">Vadar_016923</name>
</gene>
<protein>
    <submittedName>
        <fullName evidence="1">Uncharacterized protein</fullName>
    </submittedName>
</protein>
<proteinExistence type="predicted"/>
<comment type="caution">
    <text evidence="1">The sequence shown here is derived from an EMBL/GenBank/DDBJ whole genome shotgun (WGS) entry which is preliminary data.</text>
</comment>
<organism evidence="1 2">
    <name type="scientific">Vaccinium darrowii</name>
    <dbReference type="NCBI Taxonomy" id="229202"/>
    <lineage>
        <taxon>Eukaryota</taxon>
        <taxon>Viridiplantae</taxon>
        <taxon>Streptophyta</taxon>
        <taxon>Embryophyta</taxon>
        <taxon>Tracheophyta</taxon>
        <taxon>Spermatophyta</taxon>
        <taxon>Magnoliopsida</taxon>
        <taxon>eudicotyledons</taxon>
        <taxon>Gunneridae</taxon>
        <taxon>Pentapetalae</taxon>
        <taxon>asterids</taxon>
        <taxon>Ericales</taxon>
        <taxon>Ericaceae</taxon>
        <taxon>Vaccinioideae</taxon>
        <taxon>Vaccinieae</taxon>
        <taxon>Vaccinium</taxon>
    </lineage>
</organism>
<dbReference type="EMBL" id="CM037155">
    <property type="protein sequence ID" value="KAH7846681.1"/>
    <property type="molecule type" value="Genomic_DNA"/>
</dbReference>
<evidence type="ECO:0000313" key="2">
    <source>
        <dbReference type="Proteomes" id="UP000828048"/>
    </source>
</evidence>
<evidence type="ECO:0000313" key="1">
    <source>
        <dbReference type="EMBL" id="KAH7846681.1"/>
    </source>
</evidence>
<name>A0ACB7Y002_9ERIC</name>
<keyword evidence="2" id="KW-1185">Reference proteome</keyword>
<reference evidence="1 2" key="1">
    <citation type="journal article" date="2021" name="Hortic Res">
        <title>High-quality reference genome and annotation aids understanding of berry development for evergreen blueberry (Vaccinium darrowii).</title>
        <authorList>
            <person name="Yu J."/>
            <person name="Hulse-Kemp A.M."/>
            <person name="Babiker E."/>
            <person name="Staton M."/>
        </authorList>
    </citation>
    <scope>NUCLEOTIDE SEQUENCE [LARGE SCALE GENOMIC DNA]</scope>
    <source>
        <strain evidence="2">cv. NJ 8807/NJ 8810</strain>
        <tissue evidence="1">Young leaf</tissue>
    </source>
</reference>
<accession>A0ACB7Y002</accession>